<dbReference type="KEGG" id="bayd:BSPP4475_06995"/>
<evidence type="ECO:0000313" key="3">
    <source>
        <dbReference type="Proteomes" id="UP001189619"/>
    </source>
</evidence>
<name>A0AA48M6B6_9BACL</name>
<feature type="region of interest" description="Disordered" evidence="1">
    <location>
        <begin position="1"/>
        <end position="20"/>
    </location>
</feature>
<protein>
    <submittedName>
        <fullName evidence="2">YjzC family protein</fullName>
    </submittedName>
</protein>
<dbReference type="Proteomes" id="UP001189619">
    <property type="component" value="Chromosome"/>
</dbReference>
<sequence length="59" mass="6742">MTQMGERSRFREGDKSPKNAVYMEIGETGASVQNPMIIELGKGDKFPPTRNKNRVWTQK</sequence>
<dbReference type="AlphaFoldDB" id="A0AA48M6B6"/>
<gene>
    <name evidence="2" type="primary">yjzC</name>
    <name evidence="2" type="ORF">BSPP4475_06995</name>
</gene>
<reference evidence="2" key="1">
    <citation type="submission" date="2023-07" db="EMBL/GenBank/DDBJ databases">
        <authorList>
            <person name="Ivanov I."/>
            <person name="Teneva D."/>
            <person name="Stoikov I."/>
        </authorList>
    </citation>
    <scope>NUCLEOTIDE SEQUENCE</scope>
    <source>
        <strain evidence="2">4475</strain>
    </source>
</reference>
<feature type="compositionally biased region" description="Basic and acidic residues" evidence="1">
    <location>
        <begin position="1"/>
        <end position="17"/>
    </location>
</feature>
<organism evidence="2 3">
    <name type="scientific">Brevibacillus aydinogluensis</name>
    <dbReference type="NCBI Taxonomy" id="927786"/>
    <lineage>
        <taxon>Bacteria</taxon>
        <taxon>Bacillati</taxon>
        <taxon>Bacillota</taxon>
        <taxon>Bacilli</taxon>
        <taxon>Bacillales</taxon>
        <taxon>Paenibacillaceae</taxon>
        <taxon>Brevibacillus</taxon>
    </lineage>
</organism>
<evidence type="ECO:0000256" key="1">
    <source>
        <dbReference type="SAM" id="MobiDB-lite"/>
    </source>
</evidence>
<feature type="region of interest" description="Disordered" evidence="1">
    <location>
        <begin position="39"/>
        <end position="59"/>
    </location>
</feature>
<dbReference type="InterPro" id="IPR025549">
    <property type="entry name" value="YjzC"/>
</dbReference>
<dbReference type="EMBL" id="OY569118">
    <property type="protein sequence ID" value="CAJ1002053.1"/>
    <property type="molecule type" value="Genomic_DNA"/>
</dbReference>
<proteinExistence type="predicted"/>
<dbReference type="Pfam" id="PF14168">
    <property type="entry name" value="YjzC"/>
    <property type="match status" value="1"/>
</dbReference>
<keyword evidence="3" id="KW-1185">Reference proteome</keyword>
<accession>A0AA48M6B6</accession>
<evidence type="ECO:0000313" key="2">
    <source>
        <dbReference type="EMBL" id="CAJ1002053.1"/>
    </source>
</evidence>